<dbReference type="Pfam" id="PF03732">
    <property type="entry name" value="Retrotrans_gag"/>
    <property type="match status" value="1"/>
</dbReference>
<name>A0A6A3CBX2_HIBSY</name>
<evidence type="ECO:0000259" key="3">
    <source>
        <dbReference type="Pfam" id="PF17919"/>
    </source>
</evidence>
<dbReference type="InterPro" id="IPR052160">
    <property type="entry name" value="Gypsy_RT_Integrase-like"/>
</dbReference>
<dbReference type="GO" id="GO:0003676">
    <property type="term" value="F:nucleic acid binding"/>
    <property type="evidence" value="ECO:0007669"/>
    <property type="project" value="InterPro"/>
</dbReference>
<dbReference type="Gene3D" id="1.10.340.70">
    <property type="match status" value="1"/>
</dbReference>
<protein>
    <recommendedName>
        <fullName evidence="6">Integrase catalytic domain-containing protein</fullName>
    </recommendedName>
</protein>
<feature type="region of interest" description="Disordered" evidence="1">
    <location>
        <begin position="1011"/>
        <end position="1063"/>
    </location>
</feature>
<gene>
    <name evidence="4" type="ORF">F3Y22_tig00006570pilonHSYRG00206</name>
</gene>
<comment type="caution">
    <text evidence="4">The sequence shown here is derived from an EMBL/GenBank/DDBJ whole genome shotgun (WGS) entry which is preliminary data.</text>
</comment>
<feature type="compositionally biased region" description="Acidic residues" evidence="1">
    <location>
        <begin position="1036"/>
        <end position="1047"/>
    </location>
</feature>
<dbReference type="InterPro" id="IPR036691">
    <property type="entry name" value="Endo/exonu/phosph_ase_sf"/>
</dbReference>
<dbReference type="SUPFAM" id="SSF56672">
    <property type="entry name" value="DNA/RNA polymerases"/>
    <property type="match status" value="1"/>
</dbReference>
<feature type="compositionally biased region" description="Basic and acidic residues" evidence="1">
    <location>
        <begin position="1013"/>
        <end position="1023"/>
    </location>
</feature>
<accession>A0A6A3CBX2</accession>
<dbReference type="InterPro" id="IPR041577">
    <property type="entry name" value="RT_RNaseH_2"/>
</dbReference>
<dbReference type="EMBL" id="VEPZ02000351">
    <property type="protein sequence ID" value="KAE8726680.1"/>
    <property type="molecule type" value="Genomic_DNA"/>
</dbReference>
<dbReference type="Gene3D" id="3.60.10.10">
    <property type="entry name" value="Endonuclease/exonuclease/phosphatase"/>
    <property type="match status" value="1"/>
</dbReference>
<dbReference type="InterPro" id="IPR021109">
    <property type="entry name" value="Peptidase_aspartic_dom_sf"/>
</dbReference>
<dbReference type="Gene3D" id="2.40.70.10">
    <property type="entry name" value="Acid Proteases"/>
    <property type="match status" value="1"/>
</dbReference>
<evidence type="ECO:0008006" key="6">
    <source>
        <dbReference type="Google" id="ProtNLM"/>
    </source>
</evidence>
<feature type="compositionally biased region" description="Basic and acidic residues" evidence="1">
    <location>
        <begin position="1048"/>
        <end position="1057"/>
    </location>
</feature>
<evidence type="ECO:0000259" key="2">
    <source>
        <dbReference type="Pfam" id="PF03732"/>
    </source>
</evidence>
<evidence type="ECO:0000313" key="4">
    <source>
        <dbReference type="EMBL" id="KAE8726680.1"/>
    </source>
</evidence>
<proteinExistence type="predicted"/>
<dbReference type="Gene3D" id="3.10.10.10">
    <property type="entry name" value="HIV Type 1 Reverse Transcriptase, subunit A, domain 1"/>
    <property type="match status" value="1"/>
</dbReference>
<dbReference type="InterPro" id="IPR043502">
    <property type="entry name" value="DNA/RNA_pol_sf"/>
</dbReference>
<dbReference type="SUPFAM" id="SSF56219">
    <property type="entry name" value="DNase I-like"/>
    <property type="match status" value="1"/>
</dbReference>
<dbReference type="SUPFAM" id="SSF53098">
    <property type="entry name" value="Ribonuclease H-like"/>
    <property type="match status" value="1"/>
</dbReference>
<keyword evidence="5" id="KW-1185">Reference proteome</keyword>
<feature type="domain" description="Reverse transcriptase/retrotransposon-derived protein RNase H-like" evidence="3">
    <location>
        <begin position="1415"/>
        <end position="1464"/>
    </location>
</feature>
<sequence>MLLGILSPRDPPEQLDATKKVCFKPLEEEVSVQDTEMIMADLLPPVTFYAATLVATPAADNMNRNFGGSIRDKFDISDEDIIKVVIAWIHFPALPEYLYNKKILSNIDSLVGKVARLNFHHDTNHMRRFARVASYMDLMKPLISKVVVGEKIQGKSKKSSAPPKSKQTGPVEPFARLASVQTRNEDNVIQHVDSTLHGESSNVPIQNFESSSGLNLNQYEVLHKVVAFNKEINVREVLPTSHQGPGCSGHKFLKVLKEYTQEHKPHMVALLETRISNGKADHFFISAIYGNSDKKKRSSLWNDLSNLYFTMGYPWILAGDFNVILSSDETRGCNTRNHSYGVPLGAMKFVPKDLSRGHKEPRQLSIGPEEPRGGARRGMRCKLFQNFMHHLGLFDLGFKGPKFTWMRGGVFDRLDLVTNYRIIPVLFVSWPVGLNIHNSLNLSGTSGTTKEKNKLKRSLATIQDDLDRIGNDQLHAIEMDIRSKLENVLNHEELLWRQKFNCQWISEGDQNTKYFQSRALIQRKSNHIQALKLMNGNWNSFPKLSSVDIYKLDATVTYLEIKQALFDMSPLKDPGKDGFHALFFQSQWDTVVVSSCPRALPEKSTSKIRLEGSALQPPVLLMTPPNPADLGCPWAFATGLYRSLSQLPRLYHSLFSPTLKYMTRNNPEEPLEPIDPEIERIFRQRRHAQRVNMYQLGNQGIGHEEDQNSGANLNIGNTARPRAICDHLNPILEDLNPGIMAPDIQATHFELKPVMFNMLISIGQFGGMPNEDARQHIRNFLKVCDSFRQQGVHKDVLKLKLFSYSLRDRARAWLSDVPAGSMESWTDLCKFFLLRYNPPNMNTQLRSNSAFFRQADDESMYECWDRYKALLRKCSNHGFQDWTQVVIFYNGVNAPTRMILDASANVTLLEKSPTEVFDILDKIATNDYQFQSTRLEVGRKSHEAFELDSKDNIPLLQSHSSSLRVLESQVGQITAAFQECKPGQLLSDTEVTKHHGKENCSVLTLRSGTQINVEDKFGGRPKDGSPPVTKQANPEVQEEAPVEEEKTEDSSSKETEGANKNAKTTYVSTPLVQEGRPPHHFPQRLKKYNEDIQFKKFVDILSQLQINYDTIAMAKEFYSSFSKLPPKRHDPCSFIIPCLIGDKFVGNALCDLGSSVNLMPKSIFIKLGIGNARPTSVDAIAPIILGRPFLATGRILIDCKRGELTMRVADQHVTINVFRSLKYMDDFEECHSIFEASFLKVSPGMHFEPLNFEEFVPPKPSFQHVPTLELKNLPQHLKYAYLGSGETLPVIISSALTPNQESSLLSILSQNKKALGWMMADLKGISPTICMHKILLEECHGKSIEPQRRLNPIMKQVVMKEILKWFDAGVIYPISDSSWASPVQCVPKKGGMTVVMSEDNELIPTRTNQPFVSDQKCHGAFKELKQRLNFAPIVVPPDWTAPFELMCDTSDFDVGAMLGQHRDHLSRLENISECHGIFYIKEEFPYEKILYDIAIPWYADLVNFLVSGVFPYELNIQDSVSSKRSNAISYTIATQQTAKVLQSGFYWTSLFKDAHEFCKACDRCHRTRNLSRRHEMPLQNIMEIELFDVWGIDFMGPFPYFFVDLYILLAVDYVSKWVEAIATPRNDSKTILKFLHKNIFTRFGTNRQAEVSNQEVKQILEKVVNPRRKDWSPKLDEALWDYRTTFKTPLGMSPFKMVYGKVCHLPVELEHKAYWVIKKLNFDAQLAGEKRLLDLNEMEEFRAQAYENVKLYKEKPKKWHDKMLFPRHFHEGQKVLLFNSRFKLFPDKLKSRWSGPFEVHHVYPYGAVDIKNMDDGSIFKVNGQFLKAYQGIPLAHDKSAFLLYDVVTGPTS</sequence>
<feature type="domain" description="Retrotransposon gag" evidence="2">
    <location>
        <begin position="800"/>
        <end position="893"/>
    </location>
</feature>
<dbReference type="InterPro" id="IPR012337">
    <property type="entry name" value="RNaseH-like_sf"/>
</dbReference>
<dbReference type="InterPro" id="IPR036397">
    <property type="entry name" value="RNaseH_sf"/>
</dbReference>
<dbReference type="InterPro" id="IPR005162">
    <property type="entry name" value="Retrotrans_gag_dom"/>
</dbReference>
<evidence type="ECO:0000313" key="5">
    <source>
        <dbReference type="Proteomes" id="UP000436088"/>
    </source>
</evidence>
<evidence type="ECO:0000256" key="1">
    <source>
        <dbReference type="SAM" id="MobiDB-lite"/>
    </source>
</evidence>
<dbReference type="Gene3D" id="3.30.420.10">
    <property type="entry name" value="Ribonuclease H-like superfamily/Ribonuclease H"/>
    <property type="match status" value="2"/>
</dbReference>
<reference evidence="4" key="1">
    <citation type="submission" date="2019-09" db="EMBL/GenBank/DDBJ databases">
        <title>Draft genome information of white flower Hibiscus syriacus.</title>
        <authorList>
            <person name="Kim Y.-M."/>
        </authorList>
    </citation>
    <scope>NUCLEOTIDE SEQUENCE [LARGE SCALE GENOMIC DNA]</scope>
    <source>
        <strain evidence="4">YM2019G1</strain>
    </source>
</reference>
<dbReference type="Proteomes" id="UP000436088">
    <property type="component" value="Unassembled WGS sequence"/>
</dbReference>
<dbReference type="PANTHER" id="PTHR47266">
    <property type="entry name" value="ENDONUCLEASE-RELATED"/>
    <property type="match status" value="1"/>
</dbReference>
<organism evidence="4 5">
    <name type="scientific">Hibiscus syriacus</name>
    <name type="common">Rose of Sharon</name>
    <dbReference type="NCBI Taxonomy" id="106335"/>
    <lineage>
        <taxon>Eukaryota</taxon>
        <taxon>Viridiplantae</taxon>
        <taxon>Streptophyta</taxon>
        <taxon>Embryophyta</taxon>
        <taxon>Tracheophyta</taxon>
        <taxon>Spermatophyta</taxon>
        <taxon>Magnoliopsida</taxon>
        <taxon>eudicotyledons</taxon>
        <taxon>Gunneridae</taxon>
        <taxon>Pentapetalae</taxon>
        <taxon>rosids</taxon>
        <taxon>malvids</taxon>
        <taxon>Malvales</taxon>
        <taxon>Malvaceae</taxon>
        <taxon>Malvoideae</taxon>
        <taxon>Hibiscus</taxon>
    </lineage>
</organism>
<dbReference type="Pfam" id="PF17919">
    <property type="entry name" value="RT_RNaseH_2"/>
    <property type="match status" value="1"/>
</dbReference>